<gene>
    <name evidence="1" type="ORF">ACFOUO_13700</name>
</gene>
<dbReference type="Proteomes" id="UP001595843">
    <property type="component" value="Unassembled WGS sequence"/>
</dbReference>
<accession>A0ABV8JFW6</accession>
<proteinExistence type="predicted"/>
<evidence type="ECO:0000313" key="1">
    <source>
        <dbReference type="EMBL" id="MFC4077852.1"/>
    </source>
</evidence>
<sequence>MDSANDQNSGEVILTVSGTSVLTLVNDNSSTPLGLLTTAGGINPAISAAVTVVKLG</sequence>
<comment type="caution">
    <text evidence="1">The sequence shown here is derived from an EMBL/GenBank/DDBJ whole genome shotgun (WGS) entry which is preliminary data.</text>
</comment>
<reference evidence="2" key="1">
    <citation type="journal article" date="2019" name="Int. J. Syst. Evol. Microbiol.">
        <title>The Global Catalogue of Microorganisms (GCM) 10K type strain sequencing project: providing services to taxonomists for standard genome sequencing and annotation.</title>
        <authorList>
            <consortium name="The Broad Institute Genomics Platform"/>
            <consortium name="The Broad Institute Genome Sequencing Center for Infectious Disease"/>
            <person name="Wu L."/>
            <person name="Ma J."/>
        </authorList>
    </citation>
    <scope>NUCLEOTIDE SEQUENCE [LARGE SCALE GENOMIC DNA]</scope>
    <source>
        <strain evidence="2">IBRC-M 10813</strain>
    </source>
</reference>
<protein>
    <submittedName>
        <fullName evidence="1">Uncharacterized protein</fullName>
    </submittedName>
</protein>
<organism evidence="1 2">
    <name type="scientific">Salinithrix halophila</name>
    <dbReference type="NCBI Taxonomy" id="1485204"/>
    <lineage>
        <taxon>Bacteria</taxon>
        <taxon>Bacillati</taxon>
        <taxon>Bacillota</taxon>
        <taxon>Bacilli</taxon>
        <taxon>Bacillales</taxon>
        <taxon>Thermoactinomycetaceae</taxon>
        <taxon>Salinithrix</taxon>
    </lineage>
</organism>
<name>A0ABV8JFW6_9BACL</name>
<keyword evidence="2" id="KW-1185">Reference proteome</keyword>
<evidence type="ECO:0000313" key="2">
    <source>
        <dbReference type="Proteomes" id="UP001595843"/>
    </source>
</evidence>
<dbReference type="EMBL" id="JBHSAP010000018">
    <property type="protein sequence ID" value="MFC4077852.1"/>
    <property type="molecule type" value="Genomic_DNA"/>
</dbReference>